<organism evidence="2 3">
    <name type="scientific">Portunus trituberculatus</name>
    <name type="common">Swimming crab</name>
    <name type="synonym">Neptunus trituberculatus</name>
    <dbReference type="NCBI Taxonomy" id="210409"/>
    <lineage>
        <taxon>Eukaryota</taxon>
        <taxon>Metazoa</taxon>
        <taxon>Ecdysozoa</taxon>
        <taxon>Arthropoda</taxon>
        <taxon>Crustacea</taxon>
        <taxon>Multicrustacea</taxon>
        <taxon>Malacostraca</taxon>
        <taxon>Eumalacostraca</taxon>
        <taxon>Eucarida</taxon>
        <taxon>Decapoda</taxon>
        <taxon>Pleocyemata</taxon>
        <taxon>Brachyura</taxon>
        <taxon>Eubrachyura</taxon>
        <taxon>Portunoidea</taxon>
        <taxon>Portunidae</taxon>
        <taxon>Portuninae</taxon>
        <taxon>Portunus</taxon>
    </lineage>
</organism>
<evidence type="ECO:0000313" key="2">
    <source>
        <dbReference type="EMBL" id="MPD04384.1"/>
    </source>
</evidence>
<protein>
    <submittedName>
        <fullName evidence="2">Uncharacterized protein</fullName>
    </submittedName>
</protein>
<sequence>MRWPSFRASASERFQRPLGNPVPEEVSIKNAERDRRAKVQPASQLRVTQILSEGQNVPSQWKKYLSCEKNKELLMEFFIKS</sequence>
<keyword evidence="3" id="KW-1185">Reference proteome</keyword>
<accession>A0A5B7KCC9</accession>
<proteinExistence type="predicted"/>
<feature type="compositionally biased region" description="Basic and acidic residues" evidence="1">
    <location>
        <begin position="26"/>
        <end position="37"/>
    </location>
</feature>
<name>A0A5B7KCC9_PORTR</name>
<dbReference type="EMBL" id="VSRR010140821">
    <property type="protein sequence ID" value="MPD04384.1"/>
    <property type="molecule type" value="Genomic_DNA"/>
</dbReference>
<dbReference type="AlphaFoldDB" id="A0A5B7KCC9"/>
<evidence type="ECO:0000256" key="1">
    <source>
        <dbReference type="SAM" id="MobiDB-lite"/>
    </source>
</evidence>
<dbReference type="Proteomes" id="UP000324222">
    <property type="component" value="Unassembled WGS sequence"/>
</dbReference>
<gene>
    <name evidence="2" type="ORF">E2C01_100069</name>
</gene>
<evidence type="ECO:0000313" key="3">
    <source>
        <dbReference type="Proteomes" id="UP000324222"/>
    </source>
</evidence>
<reference evidence="2 3" key="1">
    <citation type="submission" date="2019-05" db="EMBL/GenBank/DDBJ databases">
        <title>Another draft genome of Portunus trituberculatus and its Hox gene families provides insights of decapod evolution.</title>
        <authorList>
            <person name="Jeong J.-H."/>
            <person name="Song I."/>
            <person name="Kim S."/>
            <person name="Choi T."/>
            <person name="Kim D."/>
            <person name="Ryu S."/>
            <person name="Kim W."/>
        </authorList>
    </citation>
    <scope>NUCLEOTIDE SEQUENCE [LARGE SCALE GENOMIC DNA]</scope>
    <source>
        <tissue evidence="2">Muscle</tissue>
    </source>
</reference>
<comment type="caution">
    <text evidence="2">The sequence shown here is derived from an EMBL/GenBank/DDBJ whole genome shotgun (WGS) entry which is preliminary data.</text>
</comment>
<feature type="region of interest" description="Disordered" evidence="1">
    <location>
        <begin position="1"/>
        <end position="39"/>
    </location>
</feature>